<evidence type="ECO:0000256" key="5">
    <source>
        <dbReference type="ARBA" id="ARBA00022989"/>
    </source>
</evidence>
<keyword evidence="3" id="KW-0812">Transmembrane</keyword>
<evidence type="ECO:0000313" key="12">
    <source>
        <dbReference type="Ensembl" id="ENSPMGP00000020198.1"/>
    </source>
</evidence>
<evidence type="ECO:0000313" key="13">
    <source>
        <dbReference type="Proteomes" id="UP000261520"/>
    </source>
</evidence>
<evidence type="ECO:0000256" key="8">
    <source>
        <dbReference type="ARBA" id="ARBA00023319"/>
    </source>
</evidence>
<keyword evidence="2" id="KW-1003">Cell membrane</keyword>
<reference evidence="12" key="1">
    <citation type="submission" date="2025-08" db="UniProtKB">
        <authorList>
            <consortium name="Ensembl"/>
        </authorList>
    </citation>
    <scope>IDENTIFICATION</scope>
</reference>
<evidence type="ECO:0000256" key="9">
    <source>
        <dbReference type="ARBA" id="ARBA00049937"/>
    </source>
</evidence>
<sequence>MMWKFCINIVWVFFTLSLPWVHSQDGGDVPLEVITDSSPCSATCGLGMRSQTLCLLKDTKCRVRKVQCLDSWQCGLRTLTVVVGQRLHIDCVEEVMKEMGPYSWRSVHDELRTDIHSPFGAVSHFTNERTAQVCTYRCDVQDAGFRRVKRIYWGVRVLHPGVINLDMHRSVDKCERGAEVNIDSGEITLTQSVIISL</sequence>
<keyword evidence="13" id="KW-1185">Reference proteome</keyword>
<keyword evidence="5" id="KW-1133">Transmembrane helix</keyword>
<accession>A0A3B4ASU1</accession>
<dbReference type="Ensembl" id="ENSPMGT00000021524.1">
    <property type="protein sequence ID" value="ENSPMGP00000020198.1"/>
    <property type="gene ID" value="ENSPMGG00000016358.1"/>
</dbReference>
<dbReference type="GO" id="GO:0005886">
    <property type="term" value="C:plasma membrane"/>
    <property type="evidence" value="ECO:0007669"/>
    <property type="project" value="UniProtKB-SubCell"/>
</dbReference>
<keyword evidence="4 11" id="KW-0732">Signal</keyword>
<evidence type="ECO:0000256" key="6">
    <source>
        <dbReference type="ARBA" id="ARBA00023136"/>
    </source>
</evidence>
<dbReference type="PANTHER" id="PTHR35670:SF1">
    <property type="entry name" value="TRANSMEMBRANE PROTEIN 81"/>
    <property type="match status" value="1"/>
</dbReference>
<dbReference type="Proteomes" id="UP000261520">
    <property type="component" value="Unplaced"/>
</dbReference>
<feature type="signal peptide" evidence="11">
    <location>
        <begin position="1"/>
        <end position="23"/>
    </location>
</feature>
<keyword evidence="8" id="KW-0393">Immunoglobulin domain</keyword>
<evidence type="ECO:0000256" key="2">
    <source>
        <dbReference type="ARBA" id="ARBA00022475"/>
    </source>
</evidence>
<evidence type="ECO:0000256" key="1">
    <source>
        <dbReference type="ARBA" id="ARBA00004251"/>
    </source>
</evidence>
<dbReference type="PANTHER" id="PTHR35670">
    <property type="entry name" value="TRANSMEMBRANE PROTEIN 81"/>
    <property type="match status" value="1"/>
</dbReference>
<protein>
    <recommendedName>
        <fullName evidence="10">Transmembrane protein 81</fullName>
    </recommendedName>
</protein>
<evidence type="ECO:0000256" key="7">
    <source>
        <dbReference type="ARBA" id="ARBA00023157"/>
    </source>
</evidence>
<evidence type="ECO:0000256" key="11">
    <source>
        <dbReference type="SAM" id="SignalP"/>
    </source>
</evidence>
<keyword evidence="7" id="KW-1015">Disulfide bond</keyword>
<comment type="subcellular location">
    <subcellularLocation>
        <location evidence="1">Cell membrane</location>
        <topology evidence="1">Single-pass type I membrane protein</topology>
    </subcellularLocation>
</comment>
<dbReference type="AlphaFoldDB" id="A0A3B4ASU1"/>
<comment type="function">
    <text evidence="9">Essential fertilization factor required for male fertility. Part of a conserved trimeric sperm complex with the essential fertilization factors IZUMO1 and SPACA6 which bridges sperm and oocyte membranes during fertilization by binding to IZUMO1R/JUNO on the oocyte.</text>
</comment>
<evidence type="ECO:0000256" key="3">
    <source>
        <dbReference type="ARBA" id="ARBA00022692"/>
    </source>
</evidence>
<proteinExistence type="predicted"/>
<organism evidence="12 13">
    <name type="scientific">Periophthalmus magnuspinnatus</name>
    <dbReference type="NCBI Taxonomy" id="409849"/>
    <lineage>
        <taxon>Eukaryota</taxon>
        <taxon>Metazoa</taxon>
        <taxon>Chordata</taxon>
        <taxon>Craniata</taxon>
        <taxon>Vertebrata</taxon>
        <taxon>Euteleostomi</taxon>
        <taxon>Actinopterygii</taxon>
        <taxon>Neopterygii</taxon>
        <taxon>Teleostei</taxon>
        <taxon>Neoteleostei</taxon>
        <taxon>Acanthomorphata</taxon>
        <taxon>Gobiaria</taxon>
        <taxon>Gobiiformes</taxon>
        <taxon>Gobioidei</taxon>
        <taxon>Gobiidae</taxon>
        <taxon>Oxudercinae</taxon>
        <taxon>Periophthalmus</taxon>
    </lineage>
</organism>
<keyword evidence="6" id="KW-0472">Membrane</keyword>
<name>A0A3B4ASU1_9GOBI</name>
<dbReference type="InterPro" id="IPR039293">
    <property type="entry name" value="TMEM81"/>
</dbReference>
<evidence type="ECO:0000256" key="4">
    <source>
        <dbReference type="ARBA" id="ARBA00022729"/>
    </source>
</evidence>
<feature type="chain" id="PRO_5017371320" description="Transmembrane protein 81" evidence="11">
    <location>
        <begin position="24"/>
        <end position="197"/>
    </location>
</feature>
<reference evidence="12" key="2">
    <citation type="submission" date="2025-09" db="UniProtKB">
        <authorList>
            <consortium name="Ensembl"/>
        </authorList>
    </citation>
    <scope>IDENTIFICATION</scope>
</reference>
<evidence type="ECO:0000256" key="10">
    <source>
        <dbReference type="ARBA" id="ARBA00050022"/>
    </source>
</evidence>